<keyword evidence="2" id="KW-1185">Reference proteome</keyword>
<reference evidence="1 2" key="1">
    <citation type="submission" date="2021-03" db="EMBL/GenBank/DDBJ databases">
        <title>Genomic Encyclopedia of Type Strains, Phase IV (KMG-IV): sequencing the most valuable type-strain genomes for metagenomic binning, comparative biology and taxonomic classification.</title>
        <authorList>
            <person name="Goeker M."/>
        </authorList>
    </citation>
    <scope>NUCLEOTIDE SEQUENCE [LARGE SCALE GENOMIC DNA]</scope>
    <source>
        <strain evidence="1 2">DSM 3984</strain>
    </source>
</reference>
<name>A0ABS4F1L2_9CLOT</name>
<sequence>MRKGLFCLILTTAIIGVTIQGNAHTNSERYENSGKI</sequence>
<proteinExistence type="predicted"/>
<dbReference type="Proteomes" id="UP000783390">
    <property type="component" value="Unassembled WGS sequence"/>
</dbReference>
<evidence type="ECO:0000313" key="1">
    <source>
        <dbReference type="EMBL" id="MBP1890133.1"/>
    </source>
</evidence>
<evidence type="ECO:0000313" key="2">
    <source>
        <dbReference type="Proteomes" id="UP000783390"/>
    </source>
</evidence>
<gene>
    <name evidence="1" type="ORF">J2Z53_001717</name>
</gene>
<dbReference type="EMBL" id="JAGGJZ010000004">
    <property type="protein sequence ID" value="MBP1890133.1"/>
    <property type="molecule type" value="Genomic_DNA"/>
</dbReference>
<protein>
    <submittedName>
        <fullName evidence="1">Uncharacterized protein</fullName>
    </submittedName>
</protein>
<accession>A0ABS4F1L2</accession>
<comment type="caution">
    <text evidence="1">The sequence shown here is derived from an EMBL/GenBank/DDBJ whole genome shotgun (WGS) entry which is preliminary data.</text>
</comment>
<organism evidence="1 2">
    <name type="scientific">Clostridium moniliforme</name>
    <dbReference type="NCBI Taxonomy" id="39489"/>
    <lineage>
        <taxon>Bacteria</taxon>
        <taxon>Bacillati</taxon>
        <taxon>Bacillota</taxon>
        <taxon>Clostridia</taxon>
        <taxon>Eubacteriales</taxon>
        <taxon>Clostridiaceae</taxon>
        <taxon>Clostridium</taxon>
    </lineage>
</organism>